<organism evidence="2 3">
    <name type="scientific">Pseudorhizobium tarimense</name>
    <dbReference type="NCBI Taxonomy" id="1079109"/>
    <lineage>
        <taxon>Bacteria</taxon>
        <taxon>Pseudomonadati</taxon>
        <taxon>Pseudomonadota</taxon>
        <taxon>Alphaproteobacteria</taxon>
        <taxon>Hyphomicrobiales</taxon>
        <taxon>Rhizobiaceae</taxon>
        <taxon>Rhizobium/Agrobacterium group</taxon>
        <taxon>Pseudorhizobium</taxon>
    </lineage>
</organism>
<name>A0ABV2H2K2_9HYPH</name>
<sequence length="39" mass="4389">MKILSLLFLSFFFASQSPAADLLDAKPRVAIMSAFEPEW</sequence>
<protein>
    <submittedName>
        <fullName evidence="2">Uncharacterized protein</fullName>
    </submittedName>
</protein>
<comment type="caution">
    <text evidence="2">The sequence shown here is derived from an EMBL/GenBank/DDBJ whole genome shotgun (WGS) entry which is preliminary data.</text>
</comment>
<dbReference type="Proteomes" id="UP001549031">
    <property type="component" value="Unassembled WGS sequence"/>
</dbReference>
<keyword evidence="1" id="KW-0732">Signal</keyword>
<reference evidence="2 3" key="1">
    <citation type="submission" date="2024-06" db="EMBL/GenBank/DDBJ databases">
        <title>Genomic Encyclopedia of Type Strains, Phase IV (KMG-IV): sequencing the most valuable type-strain genomes for metagenomic binning, comparative biology and taxonomic classification.</title>
        <authorList>
            <person name="Goeker M."/>
        </authorList>
    </citation>
    <scope>NUCLEOTIDE SEQUENCE [LARGE SCALE GENOMIC DNA]</scope>
    <source>
        <strain evidence="2 3">DSM 105042</strain>
    </source>
</reference>
<keyword evidence="3" id="KW-1185">Reference proteome</keyword>
<feature type="chain" id="PRO_5046789358" evidence="1">
    <location>
        <begin position="20"/>
        <end position="39"/>
    </location>
</feature>
<evidence type="ECO:0000313" key="2">
    <source>
        <dbReference type="EMBL" id="MET3584731.1"/>
    </source>
</evidence>
<dbReference type="EMBL" id="JBEPLJ010000003">
    <property type="protein sequence ID" value="MET3584731.1"/>
    <property type="molecule type" value="Genomic_DNA"/>
</dbReference>
<feature type="signal peptide" evidence="1">
    <location>
        <begin position="1"/>
        <end position="19"/>
    </location>
</feature>
<accession>A0ABV2H2K2</accession>
<gene>
    <name evidence="2" type="ORF">ABID21_000832</name>
</gene>
<proteinExistence type="predicted"/>
<evidence type="ECO:0000313" key="3">
    <source>
        <dbReference type="Proteomes" id="UP001549031"/>
    </source>
</evidence>
<evidence type="ECO:0000256" key="1">
    <source>
        <dbReference type="SAM" id="SignalP"/>
    </source>
</evidence>